<keyword evidence="1" id="KW-0472">Membrane</keyword>
<feature type="transmembrane region" description="Helical" evidence="1">
    <location>
        <begin position="120"/>
        <end position="145"/>
    </location>
</feature>
<dbReference type="Pfam" id="PF24035">
    <property type="entry name" value="DUF7344"/>
    <property type="match status" value="1"/>
</dbReference>
<dbReference type="RefSeq" id="WP_114606480.1">
    <property type="nucleotide sequence ID" value="NZ_CP031148.1"/>
</dbReference>
<feature type="domain" description="DUF7344" evidence="2">
    <location>
        <begin position="12"/>
        <end position="91"/>
    </location>
</feature>
<dbReference type="InterPro" id="IPR055768">
    <property type="entry name" value="DUF7344"/>
</dbReference>
<dbReference type="GeneID" id="37288632"/>
<protein>
    <recommendedName>
        <fullName evidence="2">DUF7344 domain-containing protein</fullName>
    </recommendedName>
</protein>
<evidence type="ECO:0000313" key="4">
    <source>
        <dbReference type="Proteomes" id="UP000252985"/>
    </source>
</evidence>
<dbReference type="EMBL" id="CP031148">
    <property type="protein sequence ID" value="AXG11340.1"/>
    <property type="molecule type" value="Genomic_DNA"/>
</dbReference>
<reference evidence="3 4" key="1">
    <citation type="submission" date="2018-07" db="EMBL/GenBank/DDBJ databases">
        <title>Genome sequences of Haloplanus sp. CBA1112.</title>
        <authorList>
            <person name="Kim Y.B."/>
            <person name="Roh S.W."/>
        </authorList>
    </citation>
    <scope>NUCLEOTIDE SEQUENCE [LARGE SCALE GENOMIC DNA]</scope>
    <source>
        <strain evidence="3 4">CBA1112</strain>
    </source>
</reference>
<dbReference type="KEGG" id="haq:DU484_16600"/>
<evidence type="ECO:0000259" key="2">
    <source>
        <dbReference type="Pfam" id="PF24035"/>
    </source>
</evidence>
<dbReference type="AlphaFoldDB" id="A0A345EGL8"/>
<organism evidence="3 4">
    <name type="scientific">Haloplanus rubicundus</name>
    <dbReference type="NCBI Taxonomy" id="1547898"/>
    <lineage>
        <taxon>Archaea</taxon>
        <taxon>Methanobacteriati</taxon>
        <taxon>Methanobacteriota</taxon>
        <taxon>Stenosarchaea group</taxon>
        <taxon>Halobacteria</taxon>
        <taxon>Halobacteriales</taxon>
        <taxon>Haloferacaceae</taxon>
        <taxon>Haloplanus</taxon>
    </lineage>
</organism>
<proteinExistence type="predicted"/>
<evidence type="ECO:0000256" key="1">
    <source>
        <dbReference type="SAM" id="Phobius"/>
    </source>
</evidence>
<sequence length="183" mass="20079">MAEDRITRDAAFSLLSNRRRRQLLCVLARSGEARSLRAAAREIVGRLEGIDSTEITDEVYRSVYVSLYQTHAPQLAAEGIVDYDETERTVRLAHNRRTETLLRIVGIDPNGADTVDRRTALVLTGAVVVATLCGLFALFGAVWTVPWAALVAGLLAYRVRQYAGRDLPTPICDCGDLATSDDS</sequence>
<gene>
    <name evidence="3" type="ORF">DU484_16600</name>
</gene>
<keyword evidence="1" id="KW-0812">Transmembrane</keyword>
<keyword evidence="1" id="KW-1133">Transmembrane helix</keyword>
<dbReference type="Proteomes" id="UP000252985">
    <property type="component" value="Chromosome"/>
</dbReference>
<name>A0A345EGL8_9EURY</name>
<evidence type="ECO:0000313" key="3">
    <source>
        <dbReference type="EMBL" id="AXG11340.1"/>
    </source>
</evidence>
<accession>A0A345EGL8</accession>